<evidence type="ECO:0000313" key="1">
    <source>
        <dbReference type="EMBL" id="WMV28757.1"/>
    </source>
</evidence>
<dbReference type="EMBL" id="CP133616">
    <property type="protein sequence ID" value="WMV28757.1"/>
    <property type="molecule type" value="Genomic_DNA"/>
</dbReference>
<accession>A0AAF0QU90</accession>
<evidence type="ECO:0008006" key="3">
    <source>
        <dbReference type="Google" id="ProtNLM"/>
    </source>
</evidence>
<dbReference type="Proteomes" id="UP001234989">
    <property type="component" value="Chromosome 5"/>
</dbReference>
<evidence type="ECO:0000313" key="2">
    <source>
        <dbReference type="Proteomes" id="UP001234989"/>
    </source>
</evidence>
<proteinExistence type="predicted"/>
<gene>
    <name evidence="1" type="ORF">MTR67_022142</name>
</gene>
<sequence length="227" mass="25939">MLRSFYFIGSIQYICFKNIPLLANVSLIDNESSEKLRKCDIINFFKSFVVLENLKFNEASLKLFAAAAGGVPTRLPFDLKFVKSLRISSVALDQQDEILCALCLIRSCPYLEYMKIYKVLNQDSPALPCLELEHLSDVMFSHLKEVKLQGFLATKAGMQLIKLLLDKSPVLVRMLIKPYIDDYDHSSLYESLTKTYSFLVVVKAFRRASPNAEVAFDIEYDSDYDDL</sequence>
<protein>
    <recommendedName>
        <fullName evidence="3">FBD domain-containing protein</fullName>
    </recommendedName>
</protein>
<name>A0AAF0QU90_SOLVR</name>
<reference evidence="1" key="1">
    <citation type="submission" date="2023-08" db="EMBL/GenBank/DDBJ databases">
        <title>A de novo genome assembly of Solanum verrucosum Schlechtendal, a Mexican diploid species geographically isolated from the other diploid A-genome species in potato relatives.</title>
        <authorList>
            <person name="Hosaka K."/>
        </authorList>
    </citation>
    <scope>NUCLEOTIDE SEQUENCE</scope>
    <source>
        <tissue evidence="1">Young leaves</tissue>
    </source>
</reference>
<keyword evidence="2" id="KW-1185">Reference proteome</keyword>
<organism evidence="1 2">
    <name type="scientific">Solanum verrucosum</name>
    <dbReference type="NCBI Taxonomy" id="315347"/>
    <lineage>
        <taxon>Eukaryota</taxon>
        <taxon>Viridiplantae</taxon>
        <taxon>Streptophyta</taxon>
        <taxon>Embryophyta</taxon>
        <taxon>Tracheophyta</taxon>
        <taxon>Spermatophyta</taxon>
        <taxon>Magnoliopsida</taxon>
        <taxon>eudicotyledons</taxon>
        <taxon>Gunneridae</taxon>
        <taxon>Pentapetalae</taxon>
        <taxon>asterids</taxon>
        <taxon>lamiids</taxon>
        <taxon>Solanales</taxon>
        <taxon>Solanaceae</taxon>
        <taxon>Solanoideae</taxon>
        <taxon>Solaneae</taxon>
        <taxon>Solanum</taxon>
    </lineage>
</organism>
<dbReference type="AlphaFoldDB" id="A0AAF0QU90"/>